<dbReference type="EMBL" id="GGFL01010018">
    <property type="protein sequence ID" value="MBW74196.1"/>
    <property type="molecule type" value="Transcribed_RNA"/>
</dbReference>
<name>A0A2M4D9F7_ANODA</name>
<sequence>MLFCRTLLVVRLMLLSLRFGPLRLVCRGVGQLVDLVEQRNGHSERDEVVAPNPLVLKVVLNRELRQLRREGVREFHGTGDRVRHSDDSLFS</sequence>
<feature type="signal peptide" evidence="1">
    <location>
        <begin position="1"/>
        <end position="19"/>
    </location>
</feature>
<dbReference type="AlphaFoldDB" id="A0A2M4D9F7"/>
<keyword evidence="1" id="KW-0732">Signal</keyword>
<organism evidence="2">
    <name type="scientific">Anopheles darlingi</name>
    <name type="common">Mosquito</name>
    <dbReference type="NCBI Taxonomy" id="43151"/>
    <lineage>
        <taxon>Eukaryota</taxon>
        <taxon>Metazoa</taxon>
        <taxon>Ecdysozoa</taxon>
        <taxon>Arthropoda</taxon>
        <taxon>Hexapoda</taxon>
        <taxon>Insecta</taxon>
        <taxon>Pterygota</taxon>
        <taxon>Neoptera</taxon>
        <taxon>Endopterygota</taxon>
        <taxon>Diptera</taxon>
        <taxon>Nematocera</taxon>
        <taxon>Culicoidea</taxon>
        <taxon>Culicidae</taxon>
        <taxon>Anophelinae</taxon>
        <taxon>Anopheles</taxon>
    </lineage>
</organism>
<evidence type="ECO:0000256" key="1">
    <source>
        <dbReference type="SAM" id="SignalP"/>
    </source>
</evidence>
<reference evidence="2" key="1">
    <citation type="submission" date="2018-01" db="EMBL/GenBank/DDBJ databases">
        <title>An insight into the sialome of Amazonian anophelines.</title>
        <authorList>
            <person name="Ribeiro J.M."/>
            <person name="Scarpassa V."/>
            <person name="Calvo E."/>
        </authorList>
    </citation>
    <scope>NUCLEOTIDE SEQUENCE</scope>
</reference>
<accession>A0A2M4D9F7</accession>
<proteinExistence type="predicted"/>
<protein>
    <submittedName>
        <fullName evidence="2">Putative secreted protein</fullName>
    </submittedName>
</protein>
<evidence type="ECO:0000313" key="2">
    <source>
        <dbReference type="EMBL" id="MBW74196.1"/>
    </source>
</evidence>
<feature type="chain" id="PRO_5014844090" evidence="1">
    <location>
        <begin position="20"/>
        <end position="91"/>
    </location>
</feature>